<dbReference type="AlphaFoldDB" id="A0A238WNY5"/>
<dbReference type="InterPro" id="IPR001789">
    <property type="entry name" value="Sig_transdc_resp-reg_receiver"/>
</dbReference>
<dbReference type="SMART" id="SM00850">
    <property type="entry name" value="LytTR"/>
    <property type="match status" value="1"/>
</dbReference>
<dbReference type="EMBL" id="FZNY01000001">
    <property type="protein sequence ID" value="SNR48262.1"/>
    <property type="molecule type" value="Genomic_DNA"/>
</dbReference>
<evidence type="ECO:0000259" key="3">
    <source>
        <dbReference type="PROSITE" id="PS50930"/>
    </source>
</evidence>
<evidence type="ECO:0000256" key="1">
    <source>
        <dbReference type="PROSITE-ProRule" id="PRU00169"/>
    </source>
</evidence>
<dbReference type="PANTHER" id="PTHR37299:SF1">
    <property type="entry name" value="STAGE 0 SPORULATION PROTEIN A HOMOLOG"/>
    <property type="match status" value="1"/>
</dbReference>
<dbReference type="PROSITE" id="PS50110">
    <property type="entry name" value="RESPONSE_REGULATORY"/>
    <property type="match status" value="1"/>
</dbReference>
<keyword evidence="1" id="KW-0597">Phosphoprotein</keyword>
<evidence type="ECO:0000313" key="5">
    <source>
        <dbReference type="Proteomes" id="UP000198379"/>
    </source>
</evidence>
<dbReference type="GO" id="GO:0003677">
    <property type="term" value="F:DNA binding"/>
    <property type="evidence" value="ECO:0007669"/>
    <property type="project" value="InterPro"/>
</dbReference>
<dbReference type="SMART" id="SM00448">
    <property type="entry name" value="REC"/>
    <property type="match status" value="1"/>
</dbReference>
<gene>
    <name evidence="4" type="ORF">SAMN06265376_1011282</name>
</gene>
<dbReference type="InterPro" id="IPR046947">
    <property type="entry name" value="LytR-like"/>
</dbReference>
<evidence type="ECO:0000259" key="2">
    <source>
        <dbReference type="PROSITE" id="PS50110"/>
    </source>
</evidence>
<dbReference type="OrthoDB" id="2168082at2"/>
<dbReference type="Pfam" id="PF00072">
    <property type="entry name" value="Response_reg"/>
    <property type="match status" value="1"/>
</dbReference>
<sequence length="232" mass="26974">MSTNKDKHIRCLIIDDEISSQRVLQHFIKDTEVLELKQVCNNSSEAYKYLQLQDDVDLLFLDINMPQQSGLDFYKSLQHPPAVIFTTAYPQYAVEGFEVNAIDYLLKPIAYDRFLKAIHKVLNNTPQKEILDDFVILKENKVLHKVFFKDIQYIEAYGDYVKVMVEKKVIITHSTFSKFIENLPDYFVRTHKSFSINLSRLNHLSGNKIMLDSHTIPIGQTYKANVLKALNL</sequence>
<feature type="modified residue" description="4-aspartylphosphate" evidence="1">
    <location>
        <position position="62"/>
    </location>
</feature>
<dbReference type="Gene3D" id="2.40.50.1020">
    <property type="entry name" value="LytTr DNA-binding domain"/>
    <property type="match status" value="1"/>
</dbReference>
<proteinExistence type="predicted"/>
<feature type="domain" description="Response regulatory" evidence="2">
    <location>
        <begin position="10"/>
        <end position="122"/>
    </location>
</feature>
<dbReference type="Pfam" id="PF04397">
    <property type="entry name" value="LytTR"/>
    <property type="match status" value="1"/>
</dbReference>
<dbReference type="GO" id="GO:0000156">
    <property type="term" value="F:phosphorelay response regulator activity"/>
    <property type="evidence" value="ECO:0007669"/>
    <property type="project" value="InterPro"/>
</dbReference>
<dbReference type="PANTHER" id="PTHR37299">
    <property type="entry name" value="TRANSCRIPTIONAL REGULATOR-RELATED"/>
    <property type="match status" value="1"/>
</dbReference>
<dbReference type="PROSITE" id="PS50930">
    <property type="entry name" value="HTH_LYTTR"/>
    <property type="match status" value="1"/>
</dbReference>
<evidence type="ECO:0000313" key="4">
    <source>
        <dbReference type="EMBL" id="SNR48262.1"/>
    </source>
</evidence>
<protein>
    <submittedName>
        <fullName evidence="4">Two component transcriptional regulator, LytTR family</fullName>
    </submittedName>
</protein>
<feature type="domain" description="HTH LytTR-type" evidence="3">
    <location>
        <begin position="144"/>
        <end position="232"/>
    </location>
</feature>
<name>A0A238WNY5_9FLAO</name>
<dbReference type="RefSeq" id="WP_143337060.1">
    <property type="nucleotide sequence ID" value="NZ_BMEP01000003.1"/>
</dbReference>
<accession>A0A238WNY5</accession>
<dbReference type="InterPro" id="IPR007492">
    <property type="entry name" value="LytTR_DNA-bd_dom"/>
</dbReference>
<dbReference type="InterPro" id="IPR011006">
    <property type="entry name" value="CheY-like_superfamily"/>
</dbReference>
<keyword evidence="5" id="KW-1185">Reference proteome</keyword>
<reference evidence="4 5" key="1">
    <citation type="submission" date="2017-06" db="EMBL/GenBank/DDBJ databases">
        <authorList>
            <person name="Kim H.J."/>
            <person name="Triplett B.A."/>
        </authorList>
    </citation>
    <scope>NUCLEOTIDE SEQUENCE [LARGE SCALE GENOMIC DNA]</scope>
    <source>
        <strain evidence="4 5">DSM 25597</strain>
    </source>
</reference>
<organism evidence="4 5">
    <name type="scientific">Dokdonia pacifica</name>
    <dbReference type="NCBI Taxonomy" id="1627892"/>
    <lineage>
        <taxon>Bacteria</taxon>
        <taxon>Pseudomonadati</taxon>
        <taxon>Bacteroidota</taxon>
        <taxon>Flavobacteriia</taxon>
        <taxon>Flavobacteriales</taxon>
        <taxon>Flavobacteriaceae</taxon>
        <taxon>Dokdonia</taxon>
    </lineage>
</organism>
<dbReference type="SUPFAM" id="SSF52172">
    <property type="entry name" value="CheY-like"/>
    <property type="match status" value="1"/>
</dbReference>
<dbReference type="Proteomes" id="UP000198379">
    <property type="component" value="Unassembled WGS sequence"/>
</dbReference>
<dbReference type="Gene3D" id="3.40.50.2300">
    <property type="match status" value="1"/>
</dbReference>